<proteinExistence type="predicted"/>
<dbReference type="Proteomes" id="UP000286976">
    <property type="component" value="Unassembled WGS sequence"/>
</dbReference>
<evidence type="ECO:0000313" key="2">
    <source>
        <dbReference type="Proteomes" id="UP000286976"/>
    </source>
</evidence>
<name>A0A432WTH5_9GAMM</name>
<organism evidence="1 2">
    <name type="scientific">Aliidiomarina taiwanensis</name>
    <dbReference type="NCBI Taxonomy" id="946228"/>
    <lineage>
        <taxon>Bacteria</taxon>
        <taxon>Pseudomonadati</taxon>
        <taxon>Pseudomonadota</taxon>
        <taxon>Gammaproteobacteria</taxon>
        <taxon>Alteromonadales</taxon>
        <taxon>Idiomarinaceae</taxon>
        <taxon>Aliidiomarina</taxon>
    </lineage>
</organism>
<sequence>MKYKWMFVPTIWALMLTLLLAQEAKSKNELNDSEEALVSIFSLLTHPEKYVNKTIRTTGFLDPSYDLFPYELDSKLARIENGIFLPLFEQAYAREVAHCTDLYVSVVGTLVQTSPLIIADVKIIDVFDDSEQGNEGYRRCYTRP</sequence>
<dbReference type="AlphaFoldDB" id="A0A432WTH5"/>
<evidence type="ECO:0000313" key="1">
    <source>
        <dbReference type="EMBL" id="RUO37062.1"/>
    </source>
</evidence>
<gene>
    <name evidence="1" type="ORF">CWE15_11790</name>
</gene>
<keyword evidence="2" id="KW-1185">Reference proteome</keyword>
<dbReference type="EMBL" id="PIPQ01000017">
    <property type="protein sequence ID" value="RUO37062.1"/>
    <property type="molecule type" value="Genomic_DNA"/>
</dbReference>
<comment type="caution">
    <text evidence="1">The sequence shown here is derived from an EMBL/GenBank/DDBJ whole genome shotgun (WGS) entry which is preliminary data.</text>
</comment>
<reference evidence="1 2" key="1">
    <citation type="journal article" date="2011" name="Front. Microbiol.">
        <title>Genomic signatures of strain selection and enhancement in Bacillus atrophaeus var. globigii, a historical biowarfare simulant.</title>
        <authorList>
            <person name="Gibbons H.S."/>
            <person name="Broomall S.M."/>
            <person name="McNew L.A."/>
            <person name="Daligault H."/>
            <person name="Chapman C."/>
            <person name="Bruce D."/>
            <person name="Karavis M."/>
            <person name="Krepps M."/>
            <person name="McGregor P.A."/>
            <person name="Hong C."/>
            <person name="Park K.H."/>
            <person name="Akmal A."/>
            <person name="Feldman A."/>
            <person name="Lin J.S."/>
            <person name="Chang W.E."/>
            <person name="Higgs B.W."/>
            <person name="Demirev P."/>
            <person name="Lindquist J."/>
            <person name="Liem A."/>
            <person name="Fochler E."/>
            <person name="Read T.D."/>
            <person name="Tapia R."/>
            <person name="Johnson S."/>
            <person name="Bishop-Lilly K.A."/>
            <person name="Detter C."/>
            <person name="Han C."/>
            <person name="Sozhamannan S."/>
            <person name="Rosenzweig C.N."/>
            <person name="Skowronski E.W."/>
        </authorList>
    </citation>
    <scope>NUCLEOTIDE SEQUENCE [LARGE SCALE GENOMIC DNA]</scope>
    <source>
        <strain evidence="1 2">AIT1</strain>
    </source>
</reference>
<accession>A0A432WTH5</accession>
<protein>
    <submittedName>
        <fullName evidence="1">Uncharacterized protein</fullName>
    </submittedName>
</protein>
<dbReference type="RefSeq" id="WP_126758276.1">
    <property type="nucleotide sequence ID" value="NZ_PIPQ01000017.1"/>
</dbReference>